<organism evidence="3 4">
    <name type="scientific">Dyella humi</name>
    <dbReference type="NCBI Taxonomy" id="1770547"/>
    <lineage>
        <taxon>Bacteria</taxon>
        <taxon>Pseudomonadati</taxon>
        <taxon>Pseudomonadota</taxon>
        <taxon>Gammaproteobacteria</taxon>
        <taxon>Lysobacterales</taxon>
        <taxon>Rhodanobacteraceae</taxon>
        <taxon>Dyella</taxon>
    </lineage>
</organism>
<dbReference type="EMBL" id="JADIKI010000023">
    <property type="protein sequence ID" value="MFK2855658.1"/>
    <property type="molecule type" value="Genomic_DNA"/>
</dbReference>
<name>A0ABW8ILH7_9GAMM</name>
<sequence>MKRKLFTIALAMGFAGAALASSIVTGDLLSVDQTAGTSQLGALSIVDQSSGARTLFSDFGNSSQGSTGVDPNAVAWMPAQLLGLIPASALVTDGSAGTNEQGALYKVDPTNGDRTLLSDFGNSAQGPLGEYPLDVLAISPGLLNWSGVLVVDPFAGTNGQGAIFSVDASGNRTTVIDFGDSTGAPGQYPDSMAYFPGLLGLGSTVLVADGSAGTSSLGALFSIDPATGTRSLLSDFGNSAQGWVDANTESTPVSVMVDPAGRIFVLVQELSTGGGGAVVQVNPSTGDRTLISDFSNSAEGPVGVAPNTLTWLPRLGVIGVSDNDAGAEGDGIVFTVNPSTGQRAVLSDFGNTGQGPLGSDPGGLAVAQ</sequence>
<feature type="signal peptide" evidence="2">
    <location>
        <begin position="1"/>
        <end position="20"/>
    </location>
</feature>
<evidence type="ECO:0000256" key="2">
    <source>
        <dbReference type="SAM" id="SignalP"/>
    </source>
</evidence>
<proteinExistence type="predicted"/>
<dbReference type="SUPFAM" id="SSF75011">
    <property type="entry name" value="3-carboxy-cis,cis-mucoante lactonizing enzyme"/>
    <property type="match status" value="1"/>
</dbReference>
<protein>
    <recommendedName>
        <fullName evidence="5">PEP-CTERM sorting domain-containing protein</fullName>
    </recommendedName>
</protein>
<keyword evidence="2" id="KW-0732">Signal</keyword>
<comment type="caution">
    <text evidence="3">The sequence shown here is derived from an EMBL/GenBank/DDBJ whole genome shotgun (WGS) entry which is preliminary data.</text>
</comment>
<dbReference type="Proteomes" id="UP001620409">
    <property type="component" value="Unassembled WGS sequence"/>
</dbReference>
<dbReference type="RefSeq" id="WP_380012913.1">
    <property type="nucleotide sequence ID" value="NZ_JADIKI010000023.1"/>
</dbReference>
<feature type="region of interest" description="Disordered" evidence="1">
    <location>
        <begin position="348"/>
        <end position="368"/>
    </location>
</feature>
<accession>A0ABW8ILH7</accession>
<evidence type="ECO:0000313" key="4">
    <source>
        <dbReference type="Proteomes" id="UP001620409"/>
    </source>
</evidence>
<evidence type="ECO:0000256" key="1">
    <source>
        <dbReference type="SAM" id="MobiDB-lite"/>
    </source>
</evidence>
<feature type="chain" id="PRO_5047307056" description="PEP-CTERM sorting domain-containing protein" evidence="2">
    <location>
        <begin position="21"/>
        <end position="368"/>
    </location>
</feature>
<reference evidence="3 4" key="1">
    <citation type="submission" date="2020-10" db="EMBL/GenBank/DDBJ databases">
        <title>Phylogeny of dyella-like bacteria.</title>
        <authorList>
            <person name="Fu J."/>
        </authorList>
    </citation>
    <scope>NUCLEOTIDE SEQUENCE [LARGE SCALE GENOMIC DNA]</scope>
    <source>
        <strain evidence="3 4">DHG40</strain>
    </source>
</reference>
<gene>
    <name evidence="3" type="ORF">ISP18_13740</name>
</gene>
<evidence type="ECO:0000313" key="3">
    <source>
        <dbReference type="EMBL" id="MFK2855658.1"/>
    </source>
</evidence>
<keyword evidence="4" id="KW-1185">Reference proteome</keyword>
<evidence type="ECO:0008006" key="5">
    <source>
        <dbReference type="Google" id="ProtNLM"/>
    </source>
</evidence>